<evidence type="ECO:0000313" key="5">
    <source>
        <dbReference type="EMBL" id="ABP82805.1"/>
    </source>
</evidence>
<accession>A4XN89</accession>
<protein>
    <submittedName>
        <fullName evidence="5">HrpZ family protein</fullName>
    </submittedName>
</protein>
<evidence type="ECO:0000256" key="1">
    <source>
        <dbReference type="ARBA" id="ARBA00004613"/>
    </source>
</evidence>
<keyword evidence="3" id="KW-0928">Hypersensitive response elicitation</keyword>
<dbReference type="HOGENOM" id="CLU_071571_0_0_6"/>
<dbReference type="STRING" id="399739.Pmen_0030"/>
<dbReference type="KEGG" id="pmy:Pmen_0030"/>
<keyword evidence="2" id="KW-0964">Secreted</keyword>
<organism evidence="5">
    <name type="scientific">Ectopseudomonas mendocina (strain ymp)</name>
    <name type="common">Pseudomonas mendocina</name>
    <dbReference type="NCBI Taxonomy" id="399739"/>
    <lineage>
        <taxon>Bacteria</taxon>
        <taxon>Pseudomonadati</taxon>
        <taxon>Pseudomonadota</taxon>
        <taxon>Gammaproteobacteria</taxon>
        <taxon>Pseudomonadales</taxon>
        <taxon>Pseudomonadaceae</taxon>
        <taxon>Ectopseudomonas</taxon>
    </lineage>
</organism>
<dbReference type="Pfam" id="PF04877">
    <property type="entry name" value="Harpin"/>
    <property type="match status" value="1"/>
</dbReference>
<feature type="compositionally biased region" description="Gly residues" evidence="4">
    <location>
        <begin position="220"/>
        <end position="248"/>
    </location>
</feature>
<reference evidence="5" key="1">
    <citation type="submission" date="2007-04" db="EMBL/GenBank/DDBJ databases">
        <title>Complete sequence of Pseudomonas mendocina ymp.</title>
        <authorList>
            <consortium name="US DOE Joint Genome Institute"/>
            <person name="Copeland A."/>
            <person name="Lucas S."/>
            <person name="Lapidus A."/>
            <person name="Barry K."/>
            <person name="Glavina del Rio T."/>
            <person name="Dalin E."/>
            <person name="Tice H."/>
            <person name="Pitluck S."/>
            <person name="Kiss H."/>
            <person name="Brettin T."/>
            <person name="Detter J.C."/>
            <person name="Bruce D."/>
            <person name="Han C."/>
            <person name="Schmutz J."/>
            <person name="Larimer F."/>
            <person name="Land M."/>
            <person name="Hauser L."/>
            <person name="Kyrpides N."/>
            <person name="Mikhailova N."/>
            <person name="Hersman L."/>
            <person name="Dubois J."/>
            <person name="Maurice P."/>
            <person name="Richardson P."/>
        </authorList>
    </citation>
    <scope>NUCLEOTIDE SEQUENCE [LARGE SCALE GENOMIC DNA]</scope>
    <source>
        <strain evidence="5">Ymp</strain>
    </source>
</reference>
<dbReference type="InterPro" id="IPR006961">
    <property type="entry name" value="HrpN/Z"/>
</dbReference>
<name>A4XN89_ECTM1</name>
<gene>
    <name evidence="5" type="ordered locus">Pmen_0030</name>
</gene>
<feature type="region of interest" description="Disordered" evidence="4">
    <location>
        <begin position="208"/>
        <end position="250"/>
    </location>
</feature>
<evidence type="ECO:0000256" key="2">
    <source>
        <dbReference type="ARBA" id="ARBA00022525"/>
    </source>
</evidence>
<dbReference type="GO" id="GO:0005576">
    <property type="term" value="C:extracellular region"/>
    <property type="evidence" value="ECO:0007669"/>
    <property type="project" value="UniProtKB-SubCell"/>
</dbReference>
<evidence type="ECO:0000256" key="3">
    <source>
        <dbReference type="ARBA" id="ARBA00022978"/>
    </source>
</evidence>
<comment type="subcellular location">
    <subcellularLocation>
        <location evidence="1">Secreted</location>
    </subcellularLocation>
</comment>
<sequence length="299" mass="30394">MNMISNMPGLVAGNFSNFSIGSQSNSERPQNMDQVVDKLADMLKGSDLSSSPLGQMVKDKLDDSGGLMGILKKGGMENAVKDALKDIISEKLGDNFGAAQSFGLGNGSGTGGAGGAGGGQQPDLLERVLSGLAKSSLDDLLGKQGEGTKFSNKDMPMLEEIAKFMDDPRSGIKPPDSGSWANELKEDNYLNKEETAAFRAALDQVGGALDQKASGQPSGMPGGLGMPGNAGQNMLGGEGGLGGSGTGSAAGNPLQQLNDLIQGLQGLASQLSLQNLASSAMDTANALVGAMLPNNSRTA</sequence>
<dbReference type="AlphaFoldDB" id="A4XN89"/>
<proteinExistence type="predicted"/>
<dbReference type="EMBL" id="CP000680">
    <property type="protein sequence ID" value="ABP82805.1"/>
    <property type="molecule type" value="Genomic_DNA"/>
</dbReference>
<evidence type="ECO:0000256" key="4">
    <source>
        <dbReference type="SAM" id="MobiDB-lite"/>
    </source>
</evidence>
<dbReference type="GO" id="GO:0052040">
    <property type="term" value="P:symbiont-mediated perturbation of host programmed cell death"/>
    <property type="evidence" value="ECO:0007669"/>
    <property type="project" value="UniProtKB-KW"/>
</dbReference>